<dbReference type="AlphaFoldDB" id="A0AAU9JAX1"/>
<proteinExistence type="predicted"/>
<evidence type="ECO:0000313" key="4">
    <source>
        <dbReference type="Proteomes" id="UP001162131"/>
    </source>
</evidence>
<sequence>MNISQQHESDIYSRKPAHRTSKHQNSIATVISTHSTSNSLETIEETIRKRNLKTEESPSIKKFRTQDCEFIRSEKKPEKSVLFNDLDEIKIRLEEETSRLDSQKEAILKILEKINKKYKSLEIDKNEINRMKDVIREREAKLLDEKLSLRHERIKLNEERNNYNAMMQSLINEFHDVKLEKYRMYVHKSINENKKKILGKRSKIFHGIKTEEKAQHQETLNLFSPNFKQRLSRNDSNSSDVEEEATQLSRNVLLLEVKPNFFLQDYQESILSGRVNPVAPDDEDFSPSFDDPDT</sequence>
<keyword evidence="1" id="KW-0175">Coiled coil</keyword>
<evidence type="ECO:0000256" key="2">
    <source>
        <dbReference type="SAM" id="MobiDB-lite"/>
    </source>
</evidence>
<comment type="caution">
    <text evidence="3">The sequence shown here is derived from an EMBL/GenBank/DDBJ whole genome shotgun (WGS) entry which is preliminary data.</text>
</comment>
<evidence type="ECO:0000256" key="1">
    <source>
        <dbReference type="SAM" id="Coils"/>
    </source>
</evidence>
<gene>
    <name evidence="3" type="ORF">BSTOLATCC_MIC33013</name>
</gene>
<evidence type="ECO:0000313" key="3">
    <source>
        <dbReference type="EMBL" id="CAG9323111.1"/>
    </source>
</evidence>
<organism evidence="3 4">
    <name type="scientific">Blepharisma stoltei</name>
    <dbReference type="NCBI Taxonomy" id="1481888"/>
    <lineage>
        <taxon>Eukaryota</taxon>
        <taxon>Sar</taxon>
        <taxon>Alveolata</taxon>
        <taxon>Ciliophora</taxon>
        <taxon>Postciliodesmatophora</taxon>
        <taxon>Heterotrichea</taxon>
        <taxon>Heterotrichida</taxon>
        <taxon>Blepharismidae</taxon>
        <taxon>Blepharisma</taxon>
    </lineage>
</organism>
<feature type="coiled-coil region" evidence="1">
    <location>
        <begin position="86"/>
        <end position="173"/>
    </location>
</feature>
<feature type="region of interest" description="Disordered" evidence="2">
    <location>
        <begin position="273"/>
        <end position="294"/>
    </location>
</feature>
<keyword evidence="4" id="KW-1185">Reference proteome</keyword>
<name>A0AAU9JAX1_9CILI</name>
<protein>
    <submittedName>
        <fullName evidence="3">Uncharacterized protein</fullName>
    </submittedName>
</protein>
<feature type="compositionally biased region" description="Acidic residues" evidence="2">
    <location>
        <begin position="280"/>
        <end position="294"/>
    </location>
</feature>
<feature type="region of interest" description="Disordered" evidence="2">
    <location>
        <begin position="1"/>
        <end position="26"/>
    </location>
</feature>
<dbReference type="Proteomes" id="UP001162131">
    <property type="component" value="Unassembled WGS sequence"/>
</dbReference>
<dbReference type="EMBL" id="CAJZBQ010000033">
    <property type="protein sequence ID" value="CAG9323111.1"/>
    <property type="molecule type" value="Genomic_DNA"/>
</dbReference>
<accession>A0AAU9JAX1</accession>
<reference evidence="3" key="1">
    <citation type="submission" date="2021-09" db="EMBL/GenBank/DDBJ databases">
        <authorList>
            <consortium name="AG Swart"/>
            <person name="Singh M."/>
            <person name="Singh A."/>
            <person name="Seah K."/>
            <person name="Emmerich C."/>
        </authorList>
    </citation>
    <scope>NUCLEOTIDE SEQUENCE</scope>
    <source>
        <strain evidence="3">ATCC30299</strain>
    </source>
</reference>